<sequence>MTRHGGGHSTHTMAFEDVKTHRRGGQECRIVVHQSGGLEAGLGSADRLRDGVKGGDGGLGLRSADGHTG</sequence>
<dbReference type="EMBL" id="SZYD01000011">
    <property type="protein sequence ID" value="KAD4888854.1"/>
    <property type="molecule type" value="Genomic_DNA"/>
</dbReference>
<feature type="region of interest" description="Disordered" evidence="1">
    <location>
        <begin position="1"/>
        <end position="22"/>
    </location>
</feature>
<gene>
    <name evidence="2" type="ORF">E3N88_20927</name>
</gene>
<reference evidence="2 3" key="1">
    <citation type="submission" date="2019-05" db="EMBL/GenBank/DDBJ databases">
        <title>Mikania micrantha, genome provides insights into the molecular mechanism of rapid growth.</title>
        <authorList>
            <person name="Liu B."/>
        </authorList>
    </citation>
    <scope>NUCLEOTIDE SEQUENCE [LARGE SCALE GENOMIC DNA]</scope>
    <source>
        <strain evidence="2">NLD-2019</strain>
        <tissue evidence="2">Leaf</tissue>
    </source>
</reference>
<feature type="region of interest" description="Disordered" evidence="1">
    <location>
        <begin position="49"/>
        <end position="69"/>
    </location>
</feature>
<dbReference type="AlphaFoldDB" id="A0A5N6NIW0"/>
<protein>
    <submittedName>
        <fullName evidence="2">Uncharacterized protein</fullName>
    </submittedName>
</protein>
<dbReference type="Proteomes" id="UP000326396">
    <property type="component" value="Linkage Group LG19"/>
</dbReference>
<comment type="caution">
    <text evidence="2">The sequence shown here is derived from an EMBL/GenBank/DDBJ whole genome shotgun (WGS) entry which is preliminary data.</text>
</comment>
<evidence type="ECO:0000313" key="3">
    <source>
        <dbReference type="Proteomes" id="UP000326396"/>
    </source>
</evidence>
<proteinExistence type="predicted"/>
<evidence type="ECO:0000313" key="2">
    <source>
        <dbReference type="EMBL" id="KAD4888854.1"/>
    </source>
</evidence>
<organism evidence="2 3">
    <name type="scientific">Mikania micrantha</name>
    <name type="common">bitter vine</name>
    <dbReference type="NCBI Taxonomy" id="192012"/>
    <lineage>
        <taxon>Eukaryota</taxon>
        <taxon>Viridiplantae</taxon>
        <taxon>Streptophyta</taxon>
        <taxon>Embryophyta</taxon>
        <taxon>Tracheophyta</taxon>
        <taxon>Spermatophyta</taxon>
        <taxon>Magnoliopsida</taxon>
        <taxon>eudicotyledons</taxon>
        <taxon>Gunneridae</taxon>
        <taxon>Pentapetalae</taxon>
        <taxon>asterids</taxon>
        <taxon>campanulids</taxon>
        <taxon>Asterales</taxon>
        <taxon>Asteraceae</taxon>
        <taxon>Asteroideae</taxon>
        <taxon>Heliantheae alliance</taxon>
        <taxon>Eupatorieae</taxon>
        <taxon>Mikania</taxon>
    </lineage>
</organism>
<keyword evidence="3" id="KW-1185">Reference proteome</keyword>
<accession>A0A5N6NIW0</accession>
<name>A0A5N6NIW0_9ASTR</name>
<evidence type="ECO:0000256" key="1">
    <source>
        <dbReference type="SAM" id="MobiDB-lite"/>
    </source>
</evidence>